<feature type="signal peptide" evidence="1">
    <location>
        <begin position="1"/>
        <end position="22"/>
    </location>
</feature>
<name>A0ABY4I0A5_CHIFI</name>
<reference evidence="2 3" key="1">
    <citation type="submission" date="2022-04" db="EMBL/GenBank/DDBJ databases">
        <title>The arsenic-methylating capacity of Chitinophaga filiformis YT5 during chitin decomposition.</title>
        <authorList>
            <person name="Chen G."/>
            <person name="Liang Y."/>
        </authorList>
    </citation>
    <scope>NUCLEOTIDE SEQUENCE [LARGE SCALE GENOMIC DNA]</scope>
    <source>
        <strain evidence="2 3">YT5</strain>
    </source>
</reference>
<accession>A0ABY4I0A5</accession>
<dbReference type="EMBL" id="CP095855">
    <property type="protein sequence ID" value="UPK69528.1"/>
    <property type="molecule type" value="Genomic_DNA"/>
</dbReference>
<protein>
    <submittedName>
        <fullName evidence="2">Uncharacterized protein</fullName>
    </submittedName>
</protein>
<gene>
    <name evidence="2" type="ORF">MYF79_31695</name>
</gene>
<sequence>MKKMLPVAMLTAFALISFTSFSAVKPKEKPTTKSVAVPPLTWPITGTYGDFTYSIQTTDHISFYKNGAFVASYSFTQDYPNQVWGARIDSNVIPGLINVNLAIYGSPAQYNLDLVSL</sequence>
<dbReference type="Proteomes" id="UP000830198">
    <property type="component" value="Chromosome"/>
</dbReference>
<dbReference type="RefSeq" id="WP_247811815.1">
    <property type="nucleotide sequence ID" value="NZ_CP095855.1"/>
</dbReference>
<feature type="chain" id="PRO_5047193712" evidence="1">
    <location>
        <begin position="23"/>
        <end position="117"/>
    </location>
</feature>
<keyword evidence="1" id="KW-0732">Signal</keyword>
<evidence type="ECO:0000256" key="1">
    <source>
        <dbReference type="SAM" id="SignalP"/>
    </source>
</evidence>
<evidence type="ECO:0000313" key="2">
    <source>
        <dbReference type="EMBL" id="UPK69528.1"/>
    </source>
</evidence>
<proteinExistence type="predicted"/>
<evidence type="ECO:0000313" key="3">
    <source>
        <dbReference type="Proteomes" id="UP000830198"/>
    </source>
</evidence>
<organism evidence="2 3">
    <name type="scientific">Chitinophaga filiformis</name>
    <name type="common">Myxococcus filiformis</name>
    <name type="synonym">Flexibacter filiformis</name>
    <dbReference type="NCBI Taxonomy" id="104663"/>
    <lineage>
        <taxon>Bacteria</taxon>
        <taxon>Pseudomonadati</taxon>
        <taxon>Bacteroidota</taxon>
        <taxon>Chitinophagia</taxon>
        <taxon>Chitinophagales</taxon>
        <taxon>Chitinophagaceae</taxon>
        <taxon>Chitinophaga</taxon>
    </lineage>
</organism>
<keyword evidence="3" id="KW-1185">Reference proteome</keyword>